<dbReference type="Proteomes" id="UP000887565">
    <property type="component" value="Unplaced"/>
</dbReference>
<organism evidence="1 2">
    <name type="scientific">Romanomermis culicivorax</name>
    <name type="common">Nematode worm</name>
    <dbReference type="NCBI Taxonomy" id="13658"/>
    <lineage>
        <taxon>Eukaryota</taxon>
        <taxon>Metazoa</taxon>
        <taxon>Ecdysozoa</taxon>
        <taxon>Nematoda</taxon>
        <taxon>Enoplea</taxon>
        <taxon>Dorylaimia</taxon>
        <taxon>Mermithida</taxon>
        <taxon>Mermithoidea</taxon>
        <taxon>Mermithidae</taxon>
        <taxon>Romanomermis</taxon>
    </lineage>
</organism>
<proteinExistence type="predicted"/>
<accession>A0A915J6B0</accession>
<keyword evidence="1" id="KW-1185">Reference proteome</keyword>
<dbReference type="AlphaFoldDB" id="A0A915J6B0"/>
<name>A0A915J6B0_ROMCU</name>
<evidence type="ECO:0000313" key="1">
    <source>
        <dbReference type="Proteomes" id="UP000887565"/>
    </source>
</evidence>
<dbReference type="WBParaSite" id="nRc.2.0.1.t21981-RA">
    <property type="protein sequence ID" value="nRc.2.0.1.t21981-RA"/>
    <property type="gene ID" value="nRc.2.0.1.g21981"/>
</dbReference>
<reference evidence="2" key="1">
    <citation type="submission" date="2022-11" db="UniProtKB">
        <authorList>
            <consortium name="WormBaseParasite"/>
        </authorList>
    </citation>
    <scope>IDENTIFICATION</scope>
</reference>
<sequence>MDDRVADCTGWPTAPCCRTYRLADCTGWPTIPSGRKNNRIVIFWPPGTVGHVLQSASQYSRRPGTVDQLVQSAKRHSWLNGTVRKPLHNRKL</sequence>
<protein>
    <submittedName>
        <fullName evidence="2">Uncharacterized protein</fullName>
    </submittedName>
</protein>
<evidence type="ECO:0000313" key="2">
    <source>
        <dbReference type="WBParaSite" id="nRc.2.0.1.t21981-RA"/>
    </source>
</evidence>